<dbReference type="OrthoDB" id="10257561at2759"/>
<evidence type="ECO:0000256" key="7">
    <source>
        <dbReference type="ARBA" id="ARBA00022670"/>
    </source>
</evidence>
<evidence type="ECO:0000256" key="13">
    <source>
        <dbReference type="ARBA" id="ARBA00045533"/>
    </source>
</evidence>
<keyword evidence="9 16" id="KW-0378">Hydrolase</keyword>
<dbReference type="Proteomes" id="UP000002899">
    <property type="component" value="Chromosome IV"/>
</dbReference>
<dbReference type="SUPFAM" id="SSF51306">
    <property type="entry name" value="LexA/Signal peptidase"/>
    <property type="match status" value="1"/>
</dbReference>
<sequence>MDYIKAEVIGKYNDLKDTLKQWRRLVEQTLVLSCVILTALMVWKFAIYATGTDSPVVVVLSGSMEPGFVRGDLLFLKKNNTINAGDIIVFKIDQREIPIVHRAMNVHKDINGLYSILTKGDNNNVDDRSLYRNRQRWLKCSHVLGTTLYKLPKLGMLTILLNSNPKIKLIAICLIIFAIASTS</sequence>
<protein>
    <recommendedName>
        <fullName evidence="5">Signal peptidase complex catalytic subunit SEC11</fullName>
        <ecNumber evidence="4">3.4.21.89</ecNumber>
    </recommendedName>
    <alternativeName>
        <fullName evidence="6">Signal peptidase complex catalytic subunit sec11</fullName>
    </alternativeName>
</protein>
<evidence type="ECO:0000313" key="17">
    <source>
        <dbReference type="Proteomes" id="UP000002899"/>
    </source>
</evidence>
<dbReference type="GO" id="GO:0004252">
    <property type="term" value="F:serine-type endopeptidase activity"/>
    <property type="evidence" value="ECO:0007669"/>
    <property type="project" value="InterPro"/>
</dbReference>
<dbReference type="PROSITE" id="PS00761">
    <property type="entry name" value="SPASE_I_3"/>
    <property type="match status" value="1"/>
</dbReference>
<dbReference type="PRINTS" id="PR00728">
    <property type="entry name" value="SIGNALPTASE"/>
</dbReference>
<dbReference type="EC" id="3.4.21.89" evidence="4"/>
<comment type="similarity">
    <text evidence="3">Belongs to the peptidase S26B family.</text>
</comment>
<dbReference type="VEuPathDB" id="PiroplasmaDB:BmR1_04g09580"/>
<dbReference type="InterPro" id="IPR019758">
    <property type="entry name" value="Pept_S26A_signal_pept_1_CS"/>
</dbReference>
<dbReference type="KEGG" id="bmic:BmR1_04g09580"/>
<dbReference type="AlphaFoldDB" id="I7JDY4"/>
<organism evidence="16 17">
    <name type="scientific">Babesia microti (strain RI)</name>
    <dbReference type="NCBI Taxonomy" id="1133968"/>
    <lineage>
        <taxon>Eukaryota</taxon>
        <taxon>Sar</taxon>
        <taxon>Alveolata</taxon>
        <taxon>Apicomplexa</taxon>
        <taxon>Aconoidasida</taxon>
        <taxon>Piroplasmida</taxon>
        <taxon>Babesiidae</taxon>
        <taxon>Babesia</taxon>
    </lineage>
</organism>
<comment type="subcellular location">
    <subcellularLocation>
        <location evidence="2">Endoplasmic reticulum membrane</location>
        <topology evidence="2">Single-pass type II membrane protein</topology>
    </subcellularLocation>
</comment>
<evidence type="ECO:0000256" key="6">
    <source>
        <dbReference type="ARBA" id="ARBA00021755"/>
    </source>
</evidence>
<dbReference type="PANTHER" id="PTHR10806:SF6">
    <property type="entry name" value="SIGNAL PEPTIDASE COMPLEX CATALYTIC SUBUNIT SEC11"/>
    <property type="match status" value="1"/>
</dbReference>
<dbReference type="GO" id="GO:0009003">
    <property type="term" value="F:signal peptidase activity"/>
    <property type="evidence" value="ECO:0007669"/>
    <property type="project" value="UniProtKB-EC"/>
</dbReference>
<comment type="catalytic activity">
    <reaction evidence="1">
        <text>Cleavage of hydrophobic, N-terminal signal or leader sequences from secreted and periplasmic proteins.</text>
        <dbReference type="EC" id="3.4.21.89"/>
    </reaction>
</comment>
<dbReference type="Pfam" id="PF00717">
    <property type="entry name" value="Peptidase_S24"/>
    <property type="match status" value="1"/>
</dbReference>
<keyword evidence="8 14" id="KW-0812">Transmembrane</keyword>
<keyword evidence="7" id="KW-0645">Protease</keyword>
<name>I7JDY4_BABMR</name>
<reference evidence="16 17" key="3">
    <citation type="journal article" date="2016" name="Sci. Rep.">
        <title>Genome-wide diversity and gene expression profiling of Babesia microti isolates identify polymorphic genes that mediate host-pathogen interactions.</title>
        <authorList>
            <person name="Silva J.C."/>
            <person name="Cornillot E."/>
            <person name="McCracken C."/>
            <person name="Usmani-Brown S."/>
            <person name="Dwivedi A."/>
            <person name="Ifeonu O.O."/>
            <person name="Crabtree J."/>
            <person name="Gotia H.T."/>
            <person name="Virji A.Z."/>
            <person name="Reynes C."/>
            <person name="Colinge J."/>
            <person name="Kumar V."/>
            <person name="Lawres L."/>
            <person name="Pazzi J.E."/>
            <person name="Pablo J.V."/>
            <person name="Hung C."/>
            <person name="Brancato J."/>
            <person name="Kumari P."/>
            <person name="Orvis J."/>
            <person name="Tretina K."/>
            <person name="Chibucos M."/>
            <person name="Ott S."/>
            <person name="Sadzewicz L."/>
            <person name="Sengamalay N."/>
            <person name="Shetty A.C."/>
            <person name="Su Q."/>
            <person name="Tallon L."/>
            <person name="Fraser C.M."/>
            <person name="Frutos R."/>
            <person name="Molina D.M."/>
            <person name="Krause P.J."/>
            <person name="Ben Mamoun C."/>
        </authorList>
    </citation>
    <scope>NUCLEOTIDE SEQUENCE [LARGE SCALE GENOMIC DNA]</scope>
    <source>
        <strain evidence="16 17">RI</strain>
    </source>
</reference>
<dbReference type="CDD" id="cd06530">
    <property type="entry name" value="S26_SPase_I"/>
    <property type="match status" value="1"/>
</dbReference>
<evidence type="ECO:0000256" key="4">
    <source>
        <dbReference type="ARBA" id="ARBA00013208"/>
    </source>
</evidence>
<comment type="function">
    <text evidence="13">Catalytic component of the signal peptidase complex (SPC) which catalyzes the cleavage of N-terminal signal sequences from nascent proteins as they are translocated into the lumen of the endoplasmic reticulum. Specifically cleaves N-terminal signal peptides that contain a hydrophobic alpha-helix (h-region) shorter than 18-20 amino acids.</text>
</comment>
<evidence type="ECO:0000256" key="12">
    <source>
        <dbReference type="ARBA" id="ARBA00023136"/>
    </source>
</evidence>
<reference evidence="16 17" key="2">
    <citation type="journal article" date="2013" name="PLoS ONE">
        <title>Whole genome mapping and re-organization of the nuclear and mitochondrial genomes of Babesia microti isolates.</title>
        <authorList>
            <person name="Cornillot E."/>
            <person name="Dassouli A."/>
            <person name="Garg A."/>
            <person name="Pachikara N."/>
            <person name="Randazzo S."/>
            <person name="Depoix D."/>
            <person name="Carcy B."/>
            <person name="Delbecq S."/>
            <person name="Frutos R."/>
            <person name="Silva J.C."/>
            <person name="Sutton R."/>
            <person name="Krause P.J."/>
            <person name="Mamoun C.B."/>
        </authorList>
    </citation>
    <scope>NUCLEOTIDE SEQUENCE [LARGE SCALE GENOMIC DNA]</scope>
    <source>
        <strain evidence="16 17">RI</strain>
    </source>
</reference>
<evidence type="ECO:0000313" key="16">
    <source>
        <dbReference type="EMBL" id="CCF76085.1"/>
    </source>
</evidence>
<evidence type="ECO:0000256" key="1">
    <source>
        <dbReference type="ARBA" id="ARBA00000677"/>
    </source>
</evidence>
<dbReference type="GO" id="GO:0006465">
    <property type="term" value="P:signal peptide processing"/>
    <property type="evidence" value="ECO:0007669"/>
    <property type="project" value="InterPro"/>
</dbReference>
<dbReference type="InterPro" id="IPR001733">
    <property type="entry name" value="Peptidase_S26B"/>
</dbReference>
<keyword evidence="11 14" id="KW-1133">Transmembrane helix</keyword>
<evidence type="ECO:0000256" key="11">
    <source>
        <dbReference type="ARBA" id="ARBA00022989"/>
    </source>
</evidence>
<reference evidence="16 17" key="1">
    <citation type="journal article" date="2012" name="Nucleic Acids Res.">
        <title>Sequencing of the smallest Apicomplexan genome from the human pathogen Babesia microti.</title>
        <authorList>
            <person name="Cornillot E."/>
            <person name="Hadj-Kaddour K."/>
            <person name="Dassouli A."/>
            <person name="Noel B."/>
            <person name="Ranwez V."/>
            <person name="Vacherie B."/>
            <person name="Augagneur Y."/>
            <person name="Bres V."/>
            <person name="Duclos A."/>
            <person name="Randazzo S."/>
            <person name="Carcy B."/>
            <person name="Debierre-Grockiego F."/>
            <person name="Delbecq S."/>
            <person name="Moubri-Menage K."/>
            <person name="Shams-Eldin H."/>
            <person name="Usmani-Brown S."/>
            <person name="Bringaud F."/>
            <person name="Wincker P."/>
            <person name="Vivares C.P."/>
            <person name="Schwarz R.T."/>
            <person name="Schetters T.P."/>
            <person name="Krause P.J."/>
            <person name="Gorenflot A."/>
            <person name="Berry V."/>
            <person name="Barbe V."/>
            <person name="Ben Mamoun C."/>
        </authorList>
    </citation>
    <scope>NUCLEOTIDE SEQUENCE [LARGE SCALE GENOMIC DNA]</scope>
    <source>
        <strain evidence="16 17">RI</strain>
    </source>
</reference>
<evidence type="ECO:0000256" key="5">
    <source>
        <dbReference type="ARBA" id="ARBA00019685"/>
    </source>
</evidence>
<keyword evidence="12 14" id="KW-0472">Membrane</keyword>
<dbReference type="PANTHER" id="PTHR10806">
    <property type="entry name" value="SIGNAL PEPTIDASE COMPLEX CATALYTIC SUBUNIT SEC11"/>
    <property type="match status" value="1"/>
</dbReference>
<dbReference type="NCBIfam" id="TIGR02228">
    <property type="entry name" value="sigpep_I_arch"/>
    <property type="match status" value="1"/>
</dbReference>
<feature type="domain" description="Peptidase S24/S26A/S26B/S26C" evidence="15">
    <location>
        <begin position="49"/>
        <end position="104"/>
    </location>
</feature>
<evidence type="ECO:0000256" key="10">
    <source>
        <dbReference type="ARBA" id="ARBA00022824"/>
    </source>
</evidence>
<dbReference type="InterPro" id="IPR015927">
    <property type="entry name" value="Peptidase_S24_S26A/B/C"/>
</dbReference>
<proteinExistence type="inferred from homology"/>
<dbReference type="InterPro" id="IPR036286">
    <property type="entry name" value="LexA/Signal_pep-like_sf"/>
</dbReference>
<dbReference type="Gene3D" id="2.10.109.10">
    <property type="entry name" value="Umud Fragment, subunit A"/>
    <property type="match status" value="1"/>
</dbReference>
<gene>
    <name evidence="16" type="ORF">BmR1_04g09580</name>
</gene>
<dbReference type="GeneID" id="24426540"/>
<evidence type="ECO:0000256" key="2">
    <source>
        <dbReference type="ARBA" id="ARBA00004648"/>
    </source>
</evidence>
<keyword evidence="17" id="KW-1185">Reference proteome</keyword>
<dbReference type="MEROPS" id="S26.010"/>
<evidence type="ECO:0000259" key="15">
    <source>
        <dbReference type="Pfam" id="PF00717"/>
    </source>
</evidence>
<feature type="transmembrane region" description="Helical" evidence="14">
    <location>
        <begin position="30"/>
        <end position="49"/>
    </location>
</feature>
<dbReference type="EMBL" id="LN871599">
    <property type="protein sequence ID" value="CCF76085.1"/>
    <property type="molecule type" value="Genomic_DNA"/>
</dbReference>
<accession>I7JDY4</accession>
<dbReference type="InterPro" id="IPR019533">
    <property type="entry name" value="Peptidase_S26"/>
</dbReference>
<evidence type="ECO:0000256" key="14">
    <source>
        <dbReference type="SAM" id="Phobius"/>
    </source>
</evidence>
<evidence type="ECO:0000256" key="8">
    <source>
        <dbReference type="ARBA" id="ARBA00022692"/>
    </source>
</evidence>
<dbReference type="RefSeq" id="XP_012650493.1">
    <property type="nucleotide sequence ID" value="XM_012795039.1"/>
</dbReference>
<keyword evidence="10" id="KW-0256">Endoplasmic reticulum</keyword>
<evidence type="ECO:0000256" key="9">
    <source>
        <dbReference type="ARBA" id="ARBA00022801"/>
    </source>
</evidence>
<evidence type="ECO:0000256" key="3">
    <source>
        <dbReference type="ARBA" id="ARBA00011035"/>
    </source>
</evidence>
<dbReference type="GO" id="GO:0005787">
    <property type="term" value="C:signal peptidase complex"/>
    <property type="evidence" value="ECO:0007669"/>
    <property type="project" value="TreeGrafter"/>
</dbReference>